<reference evidence="4" key="1">
    <citation type="journal article" date="2019" name="Int. J. Syst. Evol. Microbiol.">
        <title>The Global Catalogue of Microorganisms (GCM) 10K type strain sequencing project: providing services to taxonomists for standard genome sequencing and annotation.</title>
        <authorList>
            <consortium name="The Broad Institute Genomics Platform"/>
            <consortium name="The Broad Institute Genome Sequencing Center for Infectious Disease"/>
            <person name="Wu L."/>
            <person name="Ma J."/>
        </authorList>
    </citation>
    <scope>NUCLEOTIDE SEQUENCE [LARGE SCALE GENOMIC DNA]</scope>
    <source>
        <strain evidence="4">CGMCC 4.7643</strain>
    </source>
</reference>
<dbReference type="InterPro" id="IPR001466">
    <property type="entry name" value="Beta-lactam-related"/>
</dbReference>
<dbReference type="EMBL" id="JBHUKU010000008">
    <property type="protein sequence ID" value="MFD2460043.1"/>
    <property type="molecule type" value="Genomic_DNA"/>
</dbReference>
<dbReference type="Pfam" id="PF00144">
    <property type="entry name" value="Beta-lactamase"/>
    <property type="match status" value="1"/>
</dbReference>
<protein>
    <submittedName>
        <fullName evidence="3">Serine hydrolase domain-containing protein</fullName>
        <ecNumber evidence="3">3.-.-.-</ecNumber>
    </submittedName>
</protein>
<dbReference type="InterPro" id="IPR012338">
    <property type="entry name" value="Beta-lactam/transpept-like"/>
</dbReference>
<feature type="domain" description="Beta-lactamase-related" evidence="2">
    <location>
        <begin position="34"/>
        <end position="339"/>
    </location>
</feature>
<dbReference type="InterPro" id="IPR050491">
    <property type="entry name" value="AmpC-like"/>
</dbReference>
<dbReference type="SUPFAM" id="SSF56601">
    <property type="entry name" value="beta-lactamase/transpeptidase-like"/>
    <property type="match status" value="1"/>
</dbReference>
<evidence type="ECO:0000313" key="3">
    <source>
        <dbReference type="EMBL" id="MFD2460043.1"/>
    </source>
</evidence>
<dbReference type="PANTHER" id="PTHR46825">
    <property type="entry name" value="D-ALANYL-D-ALANINE-CARBOXYPEPTIDASE/ENDOPEPTIDASE AMPH"/>
    <property type="match status" value="1"/>
</dbReference>
<organism evidence="3 4">
    <name type="scientific">Amycolatopsis samaneae</name>
    <dbReference type="NCBI Taxonomy" id="664691"/>
    <lineage>
        <taxon>Bacteria</taxon>
        <taxon>Bacillati</taxon>
        <taxon>Actinomycetota</taxon>
        <taxon>Actinomycetes</taxon>
        <taxon>Pseudonocardiales</taxon>
        <taxon>Pseudonocardiaceae</taxon>
        <taxon>Amycolatopsis</taxon>
    </lineage>
</organism>
<comment type="caution">
    <text evidence="3">The sequence shown here is derived from an EMBL/GenBank/DDBJ whole genome shotgun (WGS) entry which is preliminary data.</text>
</comment>
<dbReference type="Proteomes" id="UP001597419">
    <property type="component" value="Unassembled WGS sequence"/>
</dbReference>
<accession>A0ABW5GG68</accession>
<evidence type="ECO:0000256" key="1">
    <source>
        <dbReference type="SAM" id="SignalP"/>
    </source>
</evidence>
<name>A0ABW5GG68_9PSEU</name>
<dbReference type="EC" id="3.-.-.-" evidence="3"/>
<dbReference type="RefSeq" id="WP_345398723.1">
    <property type="nucleotide sequence ID" value="NZ_BAABHG010000009.1"/>
</dbReference>
<evidence type="ECO:0000259" key="2">
    <source>
        <dbReference type="Pfam" id="PF00144"/>
    </source>
</evidence>
<keyword evidence="1" id="KW-0732">Signal</keyword>
<keyword evidence="3" id="KW-0378">Hydrolase</keyword>
<keyword evidence="4" id="KW-1185">Reference proteome</keyword>
<proteinExistence type="predicted"/>
<sequence>MSRGIVVGLVLTALGAAGIGPASATRRADEVGTAVTKLVTEGGFPGAVAYYREDGRVRRYAAGVADTATGEPARAEQRFRIASNTKAFVATVVLQLAGEGRLSLDDSVERWLPGVVRGPGYEASRITLRQLLNHTGGVHDPDQVSLLYPYFHGHRDFVYTPDEVIRRSLLTPPSFAPGAGVSYSNTGYLLLGKVIERATGHDVVREIRHRLLVPLRLRDTSFPTTSPHLTGPHLHGYDLRGADLTTFSPSYDWTAGAIVSTVDDLATFHRALLDGRLLRPAEQASLRQLVPNDEGGAYGAGVETFDLPCGRVWGNTGAGPGFYSVSMSSADGRRQLVLVATVYDLAADAAHEPKVVPSSPFPAVNAALCG</sequence>
<evidence type="ECO:0000313" key="4">
    <source>
        <dbReference type="Proteomes" id="UP001597419"/>
    </source>
</evidence>
<feature type="chain" id="PRO_5047069927" evidence="1">
    <location>
        <begin position="25"/>
        <end position="370"/>
    </location>
</feature>
<gene>
    <name evidence="3" type="ORF">ACFSYJ_15635</name>
</gene>
<dbReference type="GO" id="GO:0016787">
    <property type="term" value="F:hydrolase activity"/>
    <property type="evidence" value="ECO:0007669"/>
    <property type="project" value="UniProtKB-KW"/>
</dbReference>
<dbReference type="PANTHER" id="PTHR46825:SF7">
    <property type="entry name" value="D-ALANYL-D-ALANINE CARBOXYPEPTIDASE"/>
    <property type="match status" value="1"/>
</dbReference>
<dbReference type="Gene3D" id="3.40.710.10">
    <property type="entry name" value="DD-peptidase/beta-lactamase superfamily"/>
    <property type="match status" value="1"/>
</dbReference>
<feature type="signal peptide" evidence="1">
    <location>
        <begin position="1"/>
        <end position="24"/>
    </location>
</feature>